<feature type="chain" id="PRO_5039611406" evidence="1">
    <location>
        <begin position="24"/>
        <end position="690"/>
    </location>
</feature>
<accession>A0A9D2B1K8</accession>
<gene>
    <name evidence="3" type="ORF">H9850_10020</name>
</gene>
<dbReference type="EMBL" id="DXEV01000199">
    <property type="protein sequence ID" value="HIX57788.1"/>
    <property type="molecule type" value="Genomic_DNA"/>
</dbReference>
<dbReference type="SUPFAM" id="SSF53300">
    <property type="entry name" value="vWA-like"/>
    <property type="match status" value="1"/>
</dbReference>
<keyword evidence="1" id="KW-0732">Signal</keyword>
<evidence type="ECO:0000313" key="3">
    <source>
        <dbReference type="EMBL" id="HIX57788.1"/>
    </source>
</evidence>
<dbReference type="SMART" id="SM00327">
    <property type="entry name" value="VWA"/>
    <property type="match status" value="1"/>
</dbReference>
<feature type="signal peptide" evidence="1">
    <location>
        <begin position="1"/>
        <end position="23"/>
    </location>
</feature>
<feature type="domain" description="VWFA" evidence="2">
    <location>
        <begin position="257"/>
        <end position="466"/>
    </location>
</feature>
<dbReference type="GO" id="GO:0005737">
    <property type="term" value="C:cytoplasm"/>
    <property type="evidence" value="ECO:0007669"/>
    <property type="project" value="TreeGrafter"/>
</dbReference>
<dbReference type="PROSITE" id="PS50234">
    <property type="entry name" value="VWFA"/>
    <property type="match status" value="1"/>
</dbReference>
<dbReference type="GO" id="GO:0004674">
    <property type="term" value="F:protein serine/threonine kinase activity"/>
    <property type="evidence" value="ECO:0007669"/>
    <property type="project" value="TreeGrafter"/>
</dbReference>
<dbReference type="Proteomes" id="UP000886829">
    <property type="component" value="Unassembled WGS sequence"/>
</dbReference>
<dbReference type="Pfam" id="PF00092">
    <property type="entry name" value="VWA"/>
    <property type="match status" value="1"/>
</dbReference>
<protein>
    <submittedName>
        <fullName evidence="3">VWA domain-containing protein</fullName>
    </submittedName>
</protein>
<dbReference type="PANTHER" id="PTHR47763">
    <property type="entry name" value="ALPHA-PROTEIN KINASE VWKA"/>
    <property type="match status" value="1"/>
</dbReference>
<name>A0A9D2B1K8_9GAMM</name>
<evidence type="ECO:0000256" key="1">
    <source>
        <dbReference type="SAM" id="SignalP"/>
    </source>
</evidence>
<organism evidence="3 4">
    <name type="scientific">Candidatus Anaerobiospirillum pullistercoris</name>
    <dbReference type="NCBI Taxonomy" id="2838452"/>
    <lineage>
        <taxon>Bacteria</taxon>
        <taxon>Pseudomonadati</taxon>
        <taxon>Pseudomonadota</taxon>
        <taxon>Gammaproteobacteria</taxon>
        <taxon>Aeromonadales</taxon>
        <taxon>Succinivibrionaceae</taxon>
        <taxon>Anaerobiospirillum</taxon>
    </lineage>
</organism>
<dbReference type="Gene3D" id="3.40.50.410">
    <property type="entry name" value="von Willebrand factor, type A domain"/>
    <property type="match status" value="1"/>
</dbReference>
<reference evidence="3" key="2">
    <citation type="submission" date="2021-04" db="EMBL/GenBank/DDBJ databases">
        <authorList>
            <person name="Gilroy R."/>
        </authorList>
    </citation>
    <scope>NUCLEOTIDE SEQUENCE</scope>
    <source>
        <strain evidence="3">USASDec5-558</strain>
    </source>
</reference>
<comment type="caution">
    <text evidence="3">The sequence shown here is derived from an EMBL/GenBank/DDBJ whole genome shotgun (WGS) entry which is preliminary data.</text>
</comment>
<dbReference type="InterPro" id="IPR052969">
    <property type="entry name" value="Thr-specific_kinase-like"/>
</dbReference>
<sequence length="690" mass="75540">MVQAKFQASALALSLLVATATMATLATPSVAAAADERPLLMEGKTTLYQRVLSTPDCKLLPLDGAGAGIFVPAFSQYYVYADEESRYKVGTNATGKVVGYLDKSCVVPWKQQLAMLFTNPANRNRALIFEQESTLDRIIDQDDGEQYYQQLYQQVEEQGHAEGVISIEPKEYVDYQKNFYLLPILQSEESMFPDGSYVYKHEIASITDKNAKSASTSIEQGKTTVGEAQGAQLGAGAAGSNTDGSDVDSAIVGFKTAIVFVIDSSISMQPYIDRTKQAINTIYKDIEATHLNDSVQFGIVSFRADVRQVPGLEYTTRMFLRPGEATSAQEFNAKVAQLKQATVSSAKFDEDSYAGINMALQDINWQQYGGRYIVLITDAGALDADDPQSSTGLDANALRLEAEHYGVAVYTLHLRTKIGKNNHQKASEQYEELSYNSILKKPLYYPVNAGSVSDFGQMVDKLSQSLTTQVVLATQGKLSAGSALGASNNVTITAPKTVEEQTQVIESDSARLGLAMQLAYLGRVKGTKTPSFMQGWISERDVMDHNQLVCTPVVLVNRNQLSDLYTLVKGVLEAGIAGQLSSDDMFSQLQAMAAQMGRDPNMLKESQTLSDMGITAELLDDLPYKSRIASITPEDWYNLGSQEQENIVRGLENSLNYIQYCSSDSDRFIKLNEDADASEEVYPIPLDALP</sequence>
<reference evidence="3" key="1">
    <citation type="journal article" date="2021" name="PeerJ">
        <title>Extensive microbial diversity within the chicken gut microbiome revealed by metagenomics and culture.</title>
        <authorList>
            <person name="Gilroy R."/>
            <person name="Ravi A."/>
            <person name="Getino M."/>
            <person name="Pursley I."/>
            <person name="Horton D.L."/>
            <person name="Alikhan N.F."/>
            <person name="Baker D."/>
            <person name="Gharbi K."/>
            <person name="Hall N."/>
            <person name="Watson M."/>
            <person name="Adriaenssens E.M."/>
            <person name="Foster-Nyarko E."/>
            <person name="Jarju S."/>
            <person name="Secka A."/>
            <person name="Antonio M."/>
            <person name="Oren A."/>
            <person name="Chaudhuri R.R."/>
            <person name="La Ragione R."/>
            <person name="Hildebrand F."/>
            <person name="Pallen M.J."/>
        </authorList>
    </citation>
    <scope>NUCLEOTIDE SEQUENCE</scope>
    <source>
        <strain evidence="3">USASDec5-558</strain>
    </source>
</reference>
<dbReference type="InterPro" id="IPR002035">
    <property type="entry name" value="VWF_A"/>
</dbReference>
<dbReference type="PANTHER" id="PTHR47763:SF1">
    <property type="entry name" value="DUF659 DOMAIN-CONTAINING PROTEIN"/>
    <property type="match status" value="1"/>
</dbReference>
<proteinExistence type="predicted"/>
<evidence type="ECO:0000313" key="4">
    <source>
        <dbReference type="Proteomes" id="UP000886829"/>
    </source>
</evidence>
<dbReference type="AlphaFoldDB" id="A0A9D2B1K8"/>
<evidence type="ECO:0000259" key="2">
    <source>
        <dbReference type="PROSITE" id="PS50234"/>
    </source>
</evidence>
<dbReference type="InterPro" id="IPR036465">
    <property type="entry name" value="vWFA_dom_sf"/>
</dbReference>
<dbReference type="CDD" id="cd00198">
    <property type="entry name" value="vWFA"/>
    <property type="match status" value="1"/>
</dbReference>